<feature type="domain" description="Sulfotransferase" evidence="3">
    <location>
        <begin position="7"/>
        <end position="184"/>
    </location>
</feature>
<evidence type="ECO:0000313" key="4">
    <source>
        <dbReference type="EMBL" id="VFJ44321.1"/>
    </source>
</evidence>
<organism evidence="4">
    <name type="scientific">Candidatus Kentrum sp. FW</name>
    <dbReference type="NCBI Taxonomy" id="2126338"/>
    <lineage>
        <taxon>Bacteria</taxon>
        <taxon>Pseudomonadati</taxon>
        <taxon>Pseudomonadota</taxon>
        <taxon>Gammaproteobacteria</taxon>
        <taxon>Candidatus Kentrum</taxon>
    </lineage>
</organism>
<evidence type="ECO:0000256" key="2">
    <source>
        <dbReference type="ARBA" id="ARBA00023180"/>
    </source>
</evidence>
<name>A0A450RZ11_9GAMM</name>
<reference evidence="4" key="1">
    <citation type="submission" date="2019-02" db="EMBL/GenBank/DDBJ databases">
        <authorList>
            <person name="Gruber-Vodicka R. H."/>
            <person name="Seah K. B. B."/>
        </authorList>
    </citation>
    <scope>NUCLEOTIDE SEQUENCE</scope>
    <source>
        <strain evidence="4">BECK_BZ15</strain>
    </source>
</reference>
<dbReference type="InterPro" id="IPR027417">
    <property type="entry name" value="P-loop_NTPase"/>
</dbReference>
<dbReference type="InterPro" id="IPR037359">
    <property type="entry name" value="NST/OST"/>
</dbReference>
<dbReference type="PANTHER" id="PTHR10605">
    <property type="entry name" value="HEPARAN SULFATE SULFOTRANSFERASE"/>
    <property type="match status" value="1"/>
</dbReference>
<sequence>MEQQGQHCIIIGAMKCGTTSLFHSLSKHPRIAASRTKDTKFFIDGKNGGNWERGPDWYADMFPRTGGIRLEASTHYAKYPDFPGVPRRIRQTLPEVKLIYLVRDPLRRAISHFFHNILVDGETLDIEQAFSSEATKYLHYSDYGMQLSQYRDHFSPEEIAVLNITEPDHRAESLAILARFLEIQDPGTSLVLERKNALRDNLEKTPWNAAIRKAILDGSSDNIEWALRLGLSRATLTRLIRRCGEYAEKFQAFYPFSVEGWLEDYKNYL</sequence>
<gene>
    <name evidence="4" type="ORF">BECKFW1821A_GA0114235_100647</name>
</gene>
<dbReference type="InterPro" id="IPR000863">
    <property type="entry name" value="Sulfotransferase_dom"/>
</dbReference>
<keyword evidence="1 4" id="KW-0808">Transferase</keyword>
<protein>
    <submittedName>
        <fullName evidence="4">Sulfotransferase domain-containing protein</fullName>
    </submittedName>
</protein>
<dbReference type="Gene3D" id="3.40.50.300">
    <property type="entry name" value="P-loop containing nucleotide triphosphate hydrolases"/>
    <property type="match status" value="1"/>
</dbReference>
<accession>A0A450RZ11</accession>
<evidence type="ECO:0000256" key="1">
    <source>
        <dbReference type="ARBA" id="ARBA00022679"/>
    </source>
</evidence>
<dbReference type="PANTHER" id="PTHR10605:SF56">
    <property type="entry name" value="BIFUNCTIONAL HEPARAN SULFATE N-DEACETYLASE_N-SULFOTRANSFERASE"/>
    <property type="match status" value="1"/>
</dbReference>
<proteinExistence type="predicted"/>
<dbReference type="Pfam" id="PF00685">
    <property type="entry name" value="Sulfotransfer_1"/>
    <property type="match status" value="1"/>
</dbReference>
<dbReference type="SUPFAM" id="SSF52540">
    <property type="entry name" value="P-loop containing nucleoside triphosphate hydrolases"/>
    <property type="match status" value="1"/>
</dbReference>
<keyword evidence="2" id="KW-0325">Glycoprotein</keyword>
<dbReference type="GO" id="GO:0008146">
    <property type="term" value="F:sulfotransferase activity"/>
    <property type="evidence" value="ECO:0007669"/>
    <property type="project" value="InterPro"/>
</dbReference>
<dbReference type="AlphaFoldDB" id="A0A450RZ11"/>
<evidence type="ECO:0000259" key="3">
    <source>
        <dbReference type="Pfam" id="PF00685"/>
    </source>
</evidence>
<dbReference type="EMBL" id="CAADEW010000006">
    <property type="protein sequence ID" value="VFJ44321.1"/>
    <property type="molecule type" value="Genomic_DNA"/>
</dbReference>